<sequence>MKRFDETAIKISELISSSTFSRYINYIQNGLSDIQRIWNNESWDDILENYMNNYWEDLIDLNENPYWSPDNTTNEDKILVFSKLKKAVFSTIHKNYQALLEQRLKLLLGEGTELWDTFKESVNDIYVIKSSADIWKLRNQIDKLLLHYTLMEKTKLVWEGPLNYSDISLTTPELQNIEFVPPTHLGTEVNEDPSATLPELVDITNSIIEDQSTLYKDIDKKDNKITYVFKRNLKGGIVPNLPPKGAFIPERIVREKNIEHGDKLKLIKSYTQNEQTYYDFDIVEKVSLIQHERIQFNYCILEKNENSWYVEQHEPFKKAGNNKRININWNDAPYRINLNEVDVHALNLNAGNLIDVAFWEDNPSSPKIIWYHRNL</sequence>
<organism evidence="1 2">
    <name type="scientific">Paenibacillus terrae</name>
    <dbReference type="NCBI Taxonomy" id="159743"/>
    <lineage>
        <taxon>Bacteria</taxon>
        <taxon>Bacillati</taxon>
        <taxon>Bacillota</taxon>
        <taxon>Bacilli</taxon>
        <taxon>Bacillales</taxon>
        <taxon>Paenibacillaceae</taxon>
        <taxon>Paenibacillus</taxon>
    </lineage>
</organism>
<evidence type="ECO:0000313" key="1">
    <source>
        <dbReference type="EMBL" id="KJD42652.1"/>
    </source>
</evidence>
<dbReference type="RefSeq" id="WP_044649015.1">
    <property type="nucleotide sequence ID" value="NZ_JTHP01000099.1"/>
</dbReference>
<reference evidence="1 2" key="1">
    <citation type="submission" date="2014-11" db="EMBL/GenBank/DDBJ databases">
        <title>Draft Genome Sequences of Paenibacillus polymyxa NRRL B-30509 and Paenibacillus terrae NRRL B-30644, Strains from a Poultry Environment that Produce Tridecaptin A and Paenicidins.</title>
        <authorList>
            <person name="van Belkum M.J."/>
            <person name="Lohans C.T."/>
            <person name="Vederas J.C."/>
        </authorList>
    </citation>
    <scope>NUCLEOTIDE SEQUENCE [LARGE SCALE GENOMIC DNA]</scope>
    <source>
        <strain evidence="1 2">NRRL B-30644</strain>
    </source>
</reference>
<keyword evidence="2" id="KW-1185">Reference proteome</keyword>
<comment type="caution">
    <text evidence="1">The sequence shown here is derived from an EMBL/GenBank/DDBJ whole genome shotgun (WGS) entry which is preliminary data.</text>
</comment>
<protein>
    <submittedName>
        <fullName evidence="1">Uncharacterized protein</fullName>
    </submittedName>
</protein>
<dbReference type="AlphaFoldDB" id="A0A0D7WY32"/>
<accession>A0A0D7WY32</accession>
<proteinExistence type="predicted"/>
<gene>
    <name evidence="1" type="ORF">QD47_26955</name>
</gene>
<dbReference type="OrthoDB" id="1785868at2"/>
<dbReference type="PATRIC" id="fig|159743.3.peg.5999"/>
<dbReference type="EMBL" id="JTHP01000099">
    <property type="protein sequence ID" value="KJD42652.1"/>
    <property type="molecule type" value="Genomic_DNA"/>
</dbReference>
<dbReference type="Proteomes" id="UP000032534">
    <property type="component" value="Unassembled WGS sequence"/>
</dbReference>
<evidence type="ECO:0000313" key="2">
    <source>
        <dbReference type="Proteomes" id="UP000032534"/>
    </source>
</evidence>
<name>A0A0D7WY32_9BACL</name>